<evidence type="ECO:0008006" key="4">
    <source>
        <dbReference type="Google" id="ProtNLM"/>
    </source>
</evidence>
<protein>
    <recommendedName>
        <fullName evidence="4">DUF3592 domain-containing protein</fullName>
    </recommendedName>
</protein>
<name>A0ABQ4D2U1_9ACTN</name>
<evidence type="ECO:0000256" key="1">
    <source>
        <dbReference type="SAM" id="Phobius"/>
    </source>
</evidence>
<accession>A0ABQ4D2U1</accession>
<dbReference type="EMBL" id="BONE01000106">
    <property type="protein sequence ID" value="GIF77849.1"/>
    <property type="molecule type" value="Genomic_DNA"/>
</dbReference>
<dbReference type="RefSeq" id="WP_203718701.1">
    <property type="nucleotide sequence ID" value="NZ_BONE01000106.1"/>
</dbReference>
<feature type="transmembrane region" description="Helical" evidence="1">
    <location>
        <begin position="117"/>
        <end position="140"/>
    </location>
</feature>
<keyword evidence="1" id="KW-0812">Transmembrane</keyword>
<comment type="caution">
    <text evidence="2">The sequence shown here is derived from an EMBL/GenBank/DDBJ whole genome shotgun (WGS) entry which is preliminary data.</text>
</comment>
<dbReference type="Proteomes" id="UP000604117">
    <property type="component" value="Unassembled WGS sequence"/>
</dbReference>
<organism evidence="2 3">
    <name type="scientific">Asanoa siamensis</name>
    <dbReference type="NCBI Taxonomy" id="926357"/>
    <lineage>
        <taxon>Bacteria</taxon>
        <taxon>Bacillati</taxon>
        <taxon>Actinomycetota</taxon>
        <taxon>Actinomycetes</taxon>
        <taxon>Micromonosporales</taxon>
        <taxon>Micromonosporaceae</taxon>
        <taxon>Asanoa</taxon>
    </lineage>
</organism>
<sequence length="148" mass="15793">MDLLRTRRPPAPLFAGLGIVVVIGFAVAAWTVWQNDRALRTRGVDASARVVQVTEKKGRIHVEFTAADGRSVRTMVGQGDEPPGPAPAVGDEIPIVYDPQDPDAEVADRRTSPNHRVAYLLAATAAAGAIGVPLATVALVRANRRARR</sequence>
<keyword evidence="1" id="KW-0472">Membrane</keyword>
<keyword evidence="3" id="KW-1185">Reference proteome</keyword>
<evidence type="ECO:0000313" key="3">
    <source>
        <dbReference type="Proteomes" id="UP000604117"/>
    </source>
</evidence>
<keyword evidence="1" id="KW-1133">Transmembrane helix</keyword>
<evidence type="ECO:0000313" key="2">
    <source>
        <dbReference type="EMBL" id="GIF77849.1"/>
    </source>
</evidence>
<feature type="transmembrane region" description="Helical" evidence="1">
    <location>
        <begin position="12"/>
        <end position="33"/>
    </location>
</feature>
<proteinExistence type="predicted"/>
<gene>
    <name evidence="2" type="ORF">Asi02nite_73670</name>
</gene>
<reference evidence="2 3" key="1">
    <citation type="submission" date="2021-01" db="EMBL/GenBank/DDBJ databases">
        <title>Whole genome shotgun sequence of Asanoa siamensis NBRC 107932.</title>
        <authorList>
            <person name="Komaki H."/>
            <person name="Tamura T."/>
        </authorList>
    </citation>
    <scope>NUCLEOTIDE SEQUENCE [LARGE SCALE GENOMIC DNA]</scope>
    <source>
        <strain evidence="2 3">NBRC 107932</strain>
    </source>
</reference>